<reference evidence="3 4" key="1">
    <citation type="submission" date="2020-01" db="EMBL/GenBank/DDBJ databases">
        <title>Draft genome sequence of Aspergillus udagawae IFM 53868.</title>
        <authorList>
            <person name="Takahashi H."/>
            <person name="Yaguchi T."/>
        </authorList>
    </citation>
    <scope>NUCLEOTIDE SEQUENCE [LARGE SCALE GENOMIC DNA]</scope>
    <source>
        <strain evidence="3 4">IFM 53868</strain>
    </source>
</reference>
<gene>
    <name evidence="3" type="ORF">IFM53868_03574</name>
</gene>
<name>A0ABQ1AM49_9EURO</name>
<organism evidence="3 4">
    <name type="scientific">Aspergillus udagawae</name>
    <dbReference type="NCBI Taxonomy" id="91492"/>
    <lineage>
        <taxon>Eukaryota</taxon>
        <taxon>Fungi</taxon>
        <taxon>Dikarya</taxon>
        <taxon>Ascomycota</taxon>
        <taxon>Pezizomycotina</taxon>
        <taxon>Eurotiomycetes</taxon>
        <taxon>Eurotiomycetidae</taxon>
        <taxon>Eurotiales</taxon>
        <taxon>Aspergillaceae</taxon>
        <taxon>Aspergillus</taxon>
        <taxon>Aspergillus subgen. Fumigati</taxon>
    </lineage>
</organism>
<sequence>MTDSTPSCPLPNPANTMPPTRASNLAPGLLNGIFTSLSQPSRRWSLLRTLQSDSPLDINGELRGTASFHPLRHRPAPSDRRDVVYREEGELPNTFGPGLRWTKKYIWRQGENGGISVWFVKVKPTAKQPEVQDEEDEADYLFHNFDFEGHGQGQDRAETVDSKESTFVTPPVPPLVPGLEEDTAVIMARGNHLCINDMYRTAYAFRVRPESGEVVSWSSRHVVKGPKKNQDIVNLYQMEG</sequence>
<evidence type="ECO:0000259" key="2">
    <source>
        <dbReference type="Pfam" id="PF19834"/>
    </source>
</evidence>
<comment type="caution">
    <text evidence="3">The sequence shown here is derived from an EMBL/GenBank/DDBJ whole genome shotgun (WGS) entry which is preliminary data.</text>
</comment>
<feature type="domain" description="DUF6314" evidence="2">
    <location>
        <begin position="185"/>
        <end position="237"/>
    </location>
</feature>
<accession>A0ABQ1AM49</accession>
<dbReference type="Proteomes" id="UP000465266">
    <property type="component" value="Unassembled WGS sequence"/>
</dbReference>
<evidence type="ECO:0000256" key="1">
    <source>
        <dbReference type="SAM" id="MobiDB-lite"/>
    </source>
</evidence>
<dbReference type="Pfam" id="PF19834">
    <property type="entry name" value="DUF6314"/>
    <property type="match status" value="2"/>
</dbReference>
<protein>
    <recommendedName>
        <fullName evidence="2">DUF6314 domain-containing protein</fullName>
    </recommendedName>
</protein>
<dbReference type="InterPro" id="IPR045632">
    <property type="entry name" value="DUF6314"/>
</dbReference>
<proteinExistence type="predicted"/>
<feature type="domain" description="DUF6314" evidence="2">
    <location>
        <begin position="43"/>
        <end position="152"/>
    </location>
</feature>
<feature type="region of interest" description="Disordered" evidence="1">
    <location>
        <begin position="1"/>
        <end position="23"/>
    </location>
</feature>
<keyword evidence="4" id="KW-1185">Reference proteome</keyword>
<evidence type="ECO:0000313" key="3">
    <source>
        <dbReference type="EMBL" id="GFF82744.1"/>
    </source>
</evidence>
<dbReference type="EMBL" id="BLKG01000028">
    <property type="protein sequence ID" value="GFF82744.1"/>
    <property type="molecule type" value="Genomic_DNA"/>
</dbReference>
<evidence type="ECO:0000313" key="4">
    <source>
        <dbReference type="Proteomes" id="UP000465266"/>
    </source>
</evidence>